<dbReference type="InterPro" id="IPR004166">
    <property type="entry name" value="a-kinase_dom"/>
</dbReference>
<dbReference type="Gene3D" id="3.30.200.20">
    <property type="entry name" value="Phosphorylase Kinase, domain 1"/>
    <property type="match status" value="1"/>
</dbReference>
<feature type="region of interest" description="Disordered" evidence="6">
    <location>
        <begin position="356"/>
        <end position="390"/>
    </location>
</feature>
<proteinExistence type="predicted"/>
<evidence type="ECO:0000256" key="3">
    <source>
        <dbReference type="ARBA" id="ARBA00022741"/>
    </source>
</evidence>
<reference evidence="8" key="1">
    <citation type="submission" date="2022-07" db="EMBL/GenBank/DDBJ databases">
        <title>Genome analysis of Parmales, a sister group of diatoms, reveals the evolutionary specialization of diatoms from phago-mixotrophs to photoautotrophs.</title>
        <authorList>
            <person name="Ban H."/>
            <person name="Sato S."/>
            <person name="Yoshikawa S."/>
            <person name="Kazumasa Y."/>
            <person name="Nakamura Y."/>
            <person name="Ichinomiya M."/>
            <person name="Saitoh K."/>
            <person name="Sato N."/>
            <person name="Blanc-Mathieu R."/>
            <person name="Endo H."/>
            <person name="Kuwata A."/>
            <person name="Ogata H."/>
        </authorList>
    </citation>
    <scope>NUCLEOTIDE SEQUENCE</scope>
</reference>
<keyword evidence="9" id="KW-1185">Reference proteome</keyword>
<dbReference type="Gene3D" id="2.30.30.140">
    <property type="match status" value="2"/>
</dbReference>
<dbReference type="InterPro" id="IPR011009">
    <property type="entry name" value="Kinase-like_dom_sf"/>
</dbReference>
<keyword evidence="4" id="KW-0418">Kinase</keyword>
<keyword evidence="5" id="KW-0067">ATP-binding</keyword>
<keyword evidence="2" id="KW-0808">Transferase</keyword>
<feature type="region of interest" description="Disordered" evidence="6">
    <location>
        <begin position="303"/>
        <end position="338"/>
    </location>
</feature>
<evidence type="ECO:0000313" key="9">
    <source>
        <dbReference type="Proteomes" id="UP001165082"/>
    </source>
</evidence>
<evidence type="ECO:0000256" key="5">
    <source>
        <dbReference type="ARBA" id="ARBA00022840"/>
    </source>
</evidence>
<dbReference type="Gene3D" id="3.20.200.10">
    <property type="entry name" value="MHCK/EF2 kinase"/>
    <property type="match status" value="1"/>
</dbReference>
<dbReference type="SMART" id="SM00333">
    <property type="entry name" value="TUDOR"/>
    <property type="match status" value="1"/>
</dbReference>
<keyword evidence="3" id="KW-0547">Nucleotide-binding</keyword>
<dbReference type="Pfam" id="PF02816">
    <property type="entry name" value="Alpha_kinase"/>
    <property type="match status" value="1"/>
</dbReference>
<evidence type="ECO:0000256" key="4">
    <source>
        <dbReference type="ARBA" id="ARBA00022777"/>
    </source>
</evidence>
<name>A0A9W7FIJ3_9STRA</name>
<dbReference type="SUPFAM" id="SSF63748">
    <property type="entry name" value="Tudor/PWWP/MBT"/>
    <property type="match status" value="1"/>
</dbReference>
<dbReference type="GO" id="GO:0031037">
    <property type="term" value="P:myosin II filament disassembly"/>
    <property type="evidence" value="ECO:0007669"/>
    <property type="project" value="TreeGrafter"/>
</dbReference>
<dbReference type="GO" id="GO:1903013">
    <property type="term" value="P:response to differentiation-inducing factor 1"/>
    <property type="evidence" value="ECO:0007669"/>
    <property type="project" value="TreeGrafter"/>
</dbReference>
<dbReference type="SMART" id="SM00811">
    <property type="entry name" value="Alpha_kinase"/>
    <property type="match status" value="1"/>
</dbReference>
<feature type="domain" description="Alpha-type protein kinase" evidence="7">
    <location>
        <begin position="66"/>
        <end position="297"/>
    </location>
</feature>
<evidence type="ECO:0000256" key="6">
    <source>
        <dbReference type="SAM" id="MobiDB-lite"/>
    </source>
</evidence>
<dbReference type="OrthoDB" id="194987at2759"/>
<organism evidence="8 9">
    <name type="scientific">Triparma retinervis</name>
    <dbReference type="NCBI Taxonomy" id="2557542"/>
    <lineage>
        <taxon>Eukaryota</taxon>
        <taxon>Sar</taxon>
        <taxon>Stramenopiles</taxon>
        <taxon>Ochrophyta</taxon>
        <taxon>Bolidophyceae</taxon>
        <taxon>Parmales</taxon>
        <taxon>Triparmaceae</taxon>
        <taxon>Triparma</taxon>
    </lineage>
</organism>
<evidence type="ECO:0000313" key="8">
    <source>
        <dbReference type="EMBL" id="GMI12838.1"/>
    </source>
</evidence>
<dbReference type="InterPro" id="IPR014002">
    <property type="entry name" value="Agenet_dom_plant"/>
</dbReference>
<keyword evidence="1" id="KW-0723">Serine/threonine-protein kinase</keyword>
<evidence type="ECO:0000256" key="2">
    <source>
        <dbReference type="ARBA" id="ARBA00022679"/>
    </source>
</evidence>
<dbReference type="EMBL" id="BRXZ01000497">
    <property type="protein sequence ID" value="GMI12838.1"/>
    <property type="molecule type" value="Genomic_DNA"/>
</dbReference>
<dbReference type="Proteomes" id="UP001165082">
    <property type="component" value="Unassembled WGS sequence"/>
</dbReference>
<feature type="compositionally biased region" description="Basic and acidic residues" evidence="6">
    <location>
        <begin position="14"/>
        <end position="29"/>
    </location>
</feature>
<comment type="caution">
    <text evidence="8">The sequence shown here is derived from an EMBL/GenBank/DDBJ whole genome shotgun (WGS) entry which is preliminary data.</text>
</comment>
<feature type="region of interest" description="Disordered" evidence="6">
    <location>
        <begin position="1"/>
        <end position="29"/>
    </location>
</feature>
<dbReference type="InterPro" id="IPR051852">
    <property type="entry name" value="Alpha-type_PK"/>
</dbReference>
<evidence type="ECO:0000259" key="7">
    <source>
        <dbReference type="PROSITE" id="PS51158"/>
    </source>
</evidence>
<dbReference type="CDD" id="cd04508">
    <property type="entry name" value="Tudor_SF"/>
    <property type="match status" value="2"/>
</dbReference>
<feature type="compositionally biased region" description="Basic and acidic residues" evidence="6">
    <location>
        <begin position="356"/>
        <end position="371"/>
    </location>
</feature>
<accession>A0A9W7FIJ3</accession>
<dbReference type="SMART" id="SM00743">
    <property type="entry name" value="Agenet"/>
    <property type="match status" value="1"/>
</dbReference>
<dbReference type="AlphaFoldDB" id="A0A9W7FIJ3"/>
<gene>
    <name evidence="8" type="ORF">TrRE_jg10612</name>
</gene>
<dbReference type="PANTHER" id="PTHR45992">
    <property type="entry name" value="EUKARYOTIC ELONGATION FACTOR 2 KINASE-RELATED"/>
    <property type="match status" value="1"/>
</dbReference>
<dbReference type="GO" id="GO:0005524">
    <property type="term" value="F:ATP binding"/>
    <property type="evidence" value="ECO:0007669"/>
    <property type="project" value="UniProtKB-KW"/>
</dbReference>
<dbReference type="SUPFAM" id="SSF56112">
    <property type="entry name" value="Protein kinase-like (PK-like)"/>
    <property type="match status" value="1"/>
</dbReference>
<dbReference type="PROSITE" id="PS51158">
    <property type="entry name" value="ALPHA_KINASE"/>
    <property type="match status" value="1"/>
</dbReference>
<dbReference type="GO" id="GO:0004674">
    <property type="term" value="F:protein serine/threonine kinase activity"/>
    <property type="evidence" value="ECO:0007669"/>
    <property type="project" value="UniProtKB-KW"/>
</dbReference>
<dbReference type="PANTHER" id="PTHR45992:SF2">
    <property type="entry name" value="EUKARYOTIC ELONGATION FACTOR 2 KINASE"/>
    <property type="match status" value="1"/>
</dbReference>
<sequence>MPASSPAMLNLPSSKHDGRTRSGSEEGRTRLASKLKELAKEVVGKEDCWAKYNIASIPAERIKRHQYDPATDSWKDDESIVRIQSKPFDEGAMRQCYRMKKLSQLPSEATNHSYHKIDWNQAPNYVAKTYKTPDGSINTSSEGREACFGDIKLQYEAAHWAEEFNKSDPPKKIHIIRAYAIEFVDRPSSPVMTVERFIDGADEYGAGYVKHNTNSGFVDTDMKRLTPQLFSAFSFYSSDGLRMVVDVQGVGDLYTDPQVHSIDLRFGEADLGLRGFALFFHSFQHTDLAFALGVPRFELSRNERREQDKKAGRISPQTTEAGLEPPGKGGGSPRKKSVAFHSDQLKMLRKMATDDAKGLKVGRDKKEGGVKEKRRKTAFPGTGSGRMNDTITSLLEEQTLDDQRVRRNSAQDYIRDVLDKALNPPSDPFSYMKKIDTADLDRRGIFHEVFSPNASTKAILGRVHLEIAILYGAGRFSEGEGEVVDLDSAFFHICRGAMFGDPRALLTLARAIMALSTDDVCEDVDDVLDANGLKKEFGVNEAAEILKRAARAEGGATHADEKETLGARISAITLLLKYAEPGAEDRIMYGEILLELMGGGAGGGEETSQLQVGDKVSAAFGGGDSWYEAVVREVGEDGTVKVFYIEDQEEEVLTSKFVKAIEASGGKGGGGEGAFGIGDKVKAAYGGGESFYDAEVRELGGDGRIKVYYPEDDEEEWLPAHADMSIIIP</sequence>
<evidence type="ECO:0000256" key="1">
    <source>
        <dbReference type="ARBA" id="ARBA00022527"/>
    </source>
</evidence>
<dbReference type="InterPro" id="IPR002999">
    <property type="entry name" value="Tudor"/>
</dbReference>
<protein>
    <recommendedName>
        <fullName evidence="7">Alpha-type protein kinase domain-containing protein</fullName>
    </recommendedName>
</protein>